<feature type="transmembrane region" description="Helical" evidence="8">
    <location>
        <begin position="490"/>
        <end position="511"/>
    </location>
</feature>
<dbReference type="InterPro" id="IPR027417">
    <property type="entry name" value="P-loop_NTPase"/>
</dbReference>
<comment type="similarity">
    <text evidence="2">Belongs to the ABC transporter superfamily. ABCB family. Multidrug resistance exporter (TC 3.A.1.201) subfamily.</text>
</comment>
<dbReference type="Pfam" id="PF00664">
    <property type="entry name" value="ABC_membrane"/>
    <property type="match status" value="2"/>
</dbReference>
<dbReference type="EMBL" id="CAJNYU010003515">
    <property type="protein sequence ID" value="CAF3679413.1"/>
    <property type="molecule type" value="Genomic_DNA"/>
</dbReference>
<sequence>MAKVSNEETKSYEQVGKVAEEVFAAFRTVLAFNAQTSEQARYASKLQGTSKYAVLKGLIYGFYIGLLSTIVYWTTALGLLSGAWLMNTGKNQTLDIGKIAVIVTAITEGIQFLGDVAPCLKDFADACILVLPIAQHIDEAEGRVKTLTKQFKLSKELAVSEGVTKLTSGNPMKVTFDNVSFSYPSRKERLVLNKASFTINAGQTVALIGGSGSGKSTCIQLLLRFYELTDGHIKINDRNIVEFDLYDYHEAIAVVNQEPVLFATSIQDNIRFGKINSTQDDVIEAAKQAHAHDFIMKLPQGYDTMVGERGAQLSGGQRQRIVLARALIRKPNLLILDEATSALDPSSEKIIQQALERSCKGRTTLVIAHRLSTIRNADWIIVLEDGAVVEQGSHDDLIAANYIYANLFKNYPAETINVQSSEIANVHESEDFSTEIILSQEINNIQTNESEVNRTSFEETDAELLIDESPYGSLRSLVNLLKLNSPEWPYLLTASLFTIAFCAVSPAFSISMVQSIDAFSECSFSARMTKLYIFTAIIITLGIVVVIFSVIAQGSLAVAGARLTNRLRIKTFGCILRQEVGWFDEAENSVGSLCSCLATDTLEIQKLTGVRFGLVIHSVSILLIALVLGMIFSWALTLVAYALLAVVFINAILNVRRNTRLATLFQKLVLEYSDLVTQSVRNIRTVYQLNRQYEILKSFANIMERRYRLAIPSILKSGLSFALSYPVITFMLPALCSLTLVLLDHNLIDSQRTIFSTELARSSASAKRLCRIFKRKPMIDNWSTEGHIIENFSGSIEFENVTFAYPTRKSLPVLNKFHLAIKPGQSVALVGSSGCGKSTVIQLLERFYDCNEGRV</sequence>
<dbReference type="InterPro" id="IPR003593">
    <property type="entry name" value="AAA+_ATPase"/>
</dbReference>
<dbReference type="InterPro" id="IPR036640">
    <property type="entry name" value="ABC1_TM_sf"/>
</dbReference>
<keyword evidence="7 8" id="KW-0472">Membrane</keyword>
<dbReference type="PROSITE" id="PS50929">
    <property type="entry name" value="ABC_TM1F"/>
    <property type="match status" value="2"/>
</dbReference>
<evidence type="ECO:0000256" key="1">
    <source>
        <dbReference type="ARBA" id="ARBA00004141"/>
    </source>
</evidence>
<evidence type="ECO:0000256" key="5">
    <source>
        <dbReference type="ARBA" id="ARBA00022840"/>
    </source>
</evidence>
<dbReference type="PROSITE" id="PS00211">
    <property type="entry name" value="ABC_TRANSPORTER_1"/>
    <property type="match status" value="1"/>
</dbReference>
<feature type="domain" description="ABC transmembrane type-1" evidence="10">
    <location>
        <begin position="1"/>
        <end position="125"/>
    </location>
</feature>
<comment type="caution">
    <text evidence="11">The sequence shown here is derived from an EMBL/GenBank/DDBJ whole genome shotgun (WGS) entry which is preliminary data.</text>
</comment>
<evidence type="ECO:0000256" key="2">
    <source>
        <dbReference type="ARBA" id="ARBA00007577"/>
    </source>
</evidence>
<dbReference type="InterPro" id="IPR017871">
    <property type="entry name" value="ABC_transporter-like_CS"/>
</dbReference>
<reference evidence="11" key="1">
    <citation type="submission" date="2021-02" db="EMBL/GenBank/DDBJ databases">
        <authorList>
            <person name="Nowell W R."/>
        </authorList>
    </citation>
    <scope>NUCLEOTIDE SEQUENCE</scope>
</reference>
<dbReference type="CDD" id="cd18578">
    <property type="entry name" value="ABC_6TM_Pgp_ABCB1_D2_like"/>
    <property type="match status" value="1"/>
</dbReference>
<dbReference type="FunFam" id="3.40.50.300:FF:000251">
    <property type="entry name" value="ABC transporter B family member 19"/>
    <property type="match status" value="1"/>
</dbReference>
<dbReference type="GO" id="GO:0005524">
    <property type="term" value="F:ATP binding"/>
    <property type="evidence" value="ECO:0007669"/>
    <property type="project" value="UniProtKB-KW"/>
</dbReference>
<feature type="domain" description="ABC transmembrane type-1" evidence="10">
    <location>
        <begin position="492"/>
        <end position="732"/>
    </location>
</feature>
<keyword evidence="3 8" id="KW-0812">Transmembrane</keyword>
<dbReference type="GO" id="GO:0090374">
    <property type="term" value="P:oligopeptide export from mitochondrion"/>
    <property type="evidence" value="ECO:0007669"/>
    <property type="project" value="TreeGrafter"/>
</dbReference>
<dbReference type="InterPro" id="IPR011527">
    <property type="entry name" value="ABC1_TM_dom"/>
</dbReference>
<gene>
    <name evidence="11" type="ORF">FME351_LOCUS26268</name>
</gene>
<feature type="transmembrane region" description="Helical" evidence="8">
    <location>
        <begin position="718"/>
        <end position="743"/>
    </location>
</feature>
<dbReference type="GO" id="GO:0005743">
    <property type="term" value="C:mitochondrial inner membrane"/>
    <property type="evidence" value="ECO:0007669"/>
    <property type="project" value="TreeGrafter"/>
</dbReference>
<dbReference type="SUPFAM" id="SSF90123">
    <property type="entry name" value="ABC transporter transmembrane region"/>
    <property type="match status" value="2"/>
</dbReference>
<accession>A0A818TLM9</accession>
<dbReference type="GO" id="GO:0015421">
    <property type="term" value="F:ABC-type oligopeptide transporter activity"/>
    <property type="evidence" value="ECO:0007669"/>
    <property type="project" value="TreeGrafter"/>
</dbReference>
<feature type="transmembrane region" description="Helical" evidence="8">
    <location>
        <begin position="638"/>
        <end position="655"/>
    </location>
</feature>
<name>A0A818TLM9_9BILA</name>
<dbReference type="GO" id="GO:0016887">
    <property type="term" value="F:ATP hydrolysis activity"/>
    <property type="evidence" value="ECO:0007669"/>
    <property type="project" value="InterPro"/>
</dbReference>
<dbReference type="Pfam" id="PF00005">
    <property type="entry name" value="ABC_tran"/>
    <property type="match status" value="2"/>
</dbReference>
<feature type="non-terminal residue" evidence="11">
    <location>
        <position position="1"/>
    </location>
</feature>
<evidence type="ECO:0000259" key="9">
    <source>
        <dbReference type="PROSITE" id="PS50893"/>
    </source>
</evidence>
<dbReference type="Gene3D" id="1.20.1560.10">
    <property type="entry name" value="ABC transporter type 1, transmembrane domain"/>
    <property type="match status" value="2"/>
</dbReference>
<dbReference type="SMART" id="SM00382">
    <property type="entry name" value="AAA"/>
    <property type="match status" value="1"/>
</dbReference>
<keyword evidence="4" id="KW-0547">Nucleotide-binding</keyword>
<dbReference type="PANTHER" id="PTHR43394:SF1">
    <property type="entry name" value="ATP-BINDING CASSETTE SUB-FAMILY B MEMBER 10, MITOCHONDRIAL"/>
    <property type="match status" value="1"/>
</dbReference>
<dbReference type="CDD" id="cd03249">
    <property type="entry name" value="ABC_MTABC3_MDL1_MDL2"/>
    <property type="match status" value="1"/>
</dbReference>
<dbReference type="AlphaFoldDB" id="A0A818TLM9"/>
<dbReference type="Proteomes" id="UP000663869">
    <property type="component" value="Unassembled WGS sequence"/>
</dbReference>
<evidence type="ECO:0000256" key="4">
    <source>
        <dbReference type="ARBA" id="ARBA00022741"/>
    </source>
</evidence>
<proteinExistence type="inferred from homology"/>
<keyword evidence="5" id="KW-0067">ATP-binding</keyword>
<evidence type="ECO:0000256" key="6">
    <source>
        <dbReference type="ARBA" id="ARBA00022989"/>
    </source>
</evidence>
<dbReference type="Gene3D" id="3.40.50.300">
    <property type="entry name" value="P-loop containing nucleotide triphosphate hydrolases"/>
    <property type="match status" value="2"/>
</dbReference>
<keyword evidence="6 8" id="KW-1133">Transmembrane helix</keyword>
<evidence type="ECO:0000259" key="10">
    <source>
        <dbReference type="PROSITE" id="PS50929"/>
    </source>
</evidence>
<dbReference type="PANTHER" id="PTHR43394">
    <property type="entry name" value="ATP-DEPENDENT PERMEASE MDL1, MITOCHONDRIAL"/>
    <property type="match status" value="1"/>
</dbReference>
<dbReference type="InterPro" id="IPR039421">
    <property type="entry name" value="Type_1_exporter"/>
</dbReference>
<dbReference type="PROSITE" id="PS50893">
    <property type="entry name" value="ABC_TRANSPORTER_2"/>
    <property type="match status" value="1"/>
</dbReference>
<evidence type="ECO:0000256" key="8">
    <source>
        <dbReference type="SAM" id="Phobius"/>
    </source>
</evidence>
<feature type="transmembrane region" description="Helical" evidence="8">
    <location>
        <begin position="531"/>
        <end position="559"/>
    </location>
</feature>
<feature type="domain" description="ABC transporter" evidence="9">
    <location>
        <begin position="174"/>
        <end position="410"/>
    </location>
</feature>
<evidence type="ECO:0000313" key="11">
    <source>
        <dbReference type="EMBL" id="CAF3679413.1"/>
    </source>
</evidence>
<protein>
    <submittedName>
        <fullName evidence="11">Uncharacterized protein</fullName>
    </submittedName>
</protein>
<evidence type="ECO:0000313" key="12">
    <source>
        <dbReference type="Proteomes" id="UP000663869"/>
    </source>
</evidence>
<evidence type="ECO:0000256" key="7">
    <source>
        <dbReference type="ARBA" id="ARBA00023136"/>
    </source>
</evidence>
<dbReference type="InterPro" id="IPR003439">
    <property type="entry name" value="ABC_transporter-like_ATP-bd"/>
</dbReference>
<comment type="subcellular location">
    <subcellularLocation>
        <location evidence="1">Membrane</location>
        <topology evidence="1">Multi-pass membrane protein</topology>
    </subcellularLocation>
</comment>
<organism evidence="11 12">
    <name type="scientific">Rotaria socialis</name>
    <dbReference type="NCBI Taxonomy" id="392032"/>
    <lineage>
        <taxon>Eukaryota</taxon>
        <taxon>Metazoa</taxon>
        <taxon>Spiralia</taxon>
        <taxon>Gnathifera</taxon>
        <taxon>Rotifera</taxon>
        <taxon>Eurotatoria</taxon>
        <taxon>Bdelloidea</taxon>
        <taxon>Philodinida</taxon>
        <taxon>Philodinidae</taxon>
        <taxon>Rotaria</taxon>
    </lineage>
</organism>
<evidence type="ECO:0000256" key="3">
    <source>
        <dbReference type="ARBA" id="ARBA00022692"/>
    </source>
</evidence>
<feature type="transmembrane region" description="Helical" evidence="8">
    <location>
        <begin position="612"/>
        <end position="632"/>
    </location>
</feature>
<feature type="transmembrane region" description="Helical" evidence="8">
    <location>
        <begin position="58"/>
        <end position="80"/>
    </location>
</feature>
<dbReference type="SUPFAM" id="SSF52540">
    <property type="entry name" value="P-loop containing nucleoside triphosphate hydrolases"/>
    <property type="match status" value="2"/>
</dbReference>